<evidence type="ECO:0000259" key="13">
    <source>
        <dbReference type="PROSITE" id="PS51910"/>
    </source>
</evidence>
<protein>
    <recommendedName>
        <fullName evidence="8">Oviduct-specific glycoprotein</fullName>
    </recommendedName>
    <alternativeName>
        <fullName evidence="9">Estrogen-dependent oviduct protein</fullName>
    </alternativeName>
    <alternativeName>
        <fullName evidence="10">Oviductal glycoprotein</fullName>
    </alternativeName>
    <alternativeName>
        <fullName evidence="11">Oviductin</fullName>
    </alternativeName>
</protein>
<dbReference type="InterPro" id="IPR050314">
    <property type="entry name" value="Glycosyl_Hydrlase_18"/>
</dbReference>
<dbReference type="SMART" id="SM00636">
    <property type="entry name" value="Glyco_18"/>
    <property type="match status" value="1"/>
</dbReference>
<dbReference type="CDD" id="cd02872">
    <property type="entry name" value="GH18_chitolectin_chitotriosidase"/>
    <property type="match status" value="1"/>
</dbReference>
<dbReference type="FunFam" id="3.10.50.10:FF:000001">
    <property type="entry name" value="Chitinase 3-like 1"/>
    <property type="match status" value="1"/>
</dbReference>
<dbReference type="InterPro" id="IPR001223">
    <property type="entry name" value="Glyco_hydro18_cat"/>
</dbReference>
<evidence type="ECO:0000256" key="7">
    <source>
        <dbReference type="ARBA" id="ARBA00023329"/>
    </source>
</evidence>
<comment type="similarity">
    <text evidence="2">Belongs to the glycosyl hydrolase 18 family.</text>
</comment>
<comment type="subcellular location">
    <subcellularLocation>
        <location evidence="1">Cytoplasmic vesicle</location>
        <location evidence="1">Secretory vesicle</location>
    </subcellularLocation>
</comment>
<dbReference type="GO" id="GO:0005576">
    <property type="term" value="C:extracellular region"/>
    <property type="evidence" value="ECO:0007669"/>
    <property type="project" value="TreeGrafter"/>
</dbReference>
<sequence>MGRLLLLAGTAYKLVCYFTNWAHSRPGPASILPRDLDPFLCTHLIFAFASMSNNQIVANNLQDENVLYPEFNKLKERNRALKTLLSIGGWNFGTSRFTSMLSTIASREEFVDSVISFLRTHGFDGLDLFFLYPGLRGSPANDRRLDFISVLSYDLHGSWEKFTGHNSPLFSLPEDSKSSAYAMNYWRNLGAPAEKLLMGFPAYGRTFHLLSASKNGLQAASTGPGSPGKYTKQAGFLAYYEVCSFIQSAEKHWIDYQYVPYAYQGQEWVGYDDAISFSYKAMFVKKEHFGGAMVWTLDMDDVSGTFCGNGPFPLVHILNELLVQAEFNSTPLPRFWFTSPVNSSGPGSESLPVTEELTTDAVKILPPGGEAMAAEGPRKFENVTTIPNGGFLTPGRTMSPATHTLGSNTMAPWANATTSLDLLSETITEMTVIVQTQIPGGETTATVGNQSVTSWGETTATVGNQFVTSWGETTATVGNQSVTSWGETTATVGNQSVTPGGETTATVGNQSVTPGGETTATEGNQSVTSGEETMATVGNQSVTFGGETTATVGNQSVTSWGETTATVGNQSVTPGGETTATVGNQSVTFGGEATATVGNQSVTPGGETTATVGNQSVTFGGETMATVGNQSVTSGGETTATVGNQSVTSAEMVTTLAYLQTMTPIEEGTSRKKAVALERVTVPPREMSFTPNGQNTSLEWGNFDY</sequence>
<evidence type="ECO:0000256" key="6">
    <source>
        <dbReference type="ARBA" id="ARBA00023279"/>
    </source>
</evidence>
<dbReference type="Proteomes" id="UP000710432">
    <property type="component" value="Unassembled WGS sequence"/>
</dbReference>
<evidence type="ECO:0000256" key="3">
    <source>
        <dbReference type="ARBA" id="ARBA00022729"/>
    </source>
</evidence>
<dbReference type="SUPFAM" id="SSF54556">
    <property type="entry name" value="Chitinase insertion domain"/>
    <property type="match status" value="1"/>
</dbReference>
<organism evidence="14 15">
    <name type="scientific">Microtus ochrogaster</name>
    <name type="common">Prairie vole</name>
    <dbReference type="NCBI Taxonomy" id="79684"/>
    <lineage>
        <taxon>Eukaryota</taxon>
        <taxon>Metazoa</taxon>
        <taxon>Chordata</taxon>
        <taxon>Craniata</taxon>
        <taxon>Vertebrata</taxon>
        <taxon>Euteleostomi</taxon>
        <taxon>Mammalia</taxon>
        <taxon>Eutheria</taxon>
        <taxon>Euarchontoglires</taxon>
        <taxon>Glires</taxon>
        <taxon>Rodentia</taxon>
        <taxon>Myomorpha</taxon>
        <taxon>Muroidea</taxon>
        <taxon>Cricetidae</taxon>
        <taxon>Arvicolinae</taxon>
        <taxon>Microtus</taxon>
    </lineage>
</organism>
<evidence type="ECO:0000256" key="9">
    <source>
        <dbReference type="ARBA" id="ARBA00042450"/>
    </source>
</evidence>
<evidence type="ECO:0000313" key="14">
    <source>
        <dbReference type="EMBL" id="KAH0510336.1"/>
    </source>
</evidence>
<evidence type="ECO:0000313" key="15">
    <source>
        <dbReference type="Proteomes" id="UP000710432"/>
    </source>
</evidence>
<dbReference type="GO" id="GO:0005975">
    <property type="term" value="P:carbohydrate metabolic process"/>
    <property type="evidence" value="ECO:0007669"/>
    <property type="project" value="InterPro"/>
</dbReference>
<dbReference type="GO" id="GO:0007338">
    <property type="term" value="P:single fertilization"/>
    <property type="evidence" value="ECO:0007669"/>
    <property type="project" value="UniProtKB-KW"/>
</dbReference>
<evidence type="ECO:0000256" key="1">
    <source>
        <dbReference type="ARBA" id="ARBA00004398"/>
    </source>
</evidence>
<dbReference type="Pfam" id="PF00704">
    <property type="entry name" value="Glyco_hydro_18"/>
    <property type="match status" value="2"/>
</dbReference>
<dbReference type="EMBL" id="JAATJU010022533">
    <property type="protein sequence ID" value="KAH0510336.1"/>
    <property type="molecule type" value="Genomic_DNA"/>
</dbReference>
<dbReference type="SUPFAM" id="SSF51445">
    <property type="entry name" value="(Trans)glycosidases"/>
    <property type="match status" value="1"/>
</dbReference>
<accession>A0A8J6KU42</accession>
<reference evidence="14" key="1">
    <citation type="submission" date="2020-03" db="EMBL/GenBank/DDBJ databases">
        <title>Studies in the Genomics of Life Span.</title>
        <authorList>
            <person name="Glass D."/>
        </authorList>
    </citation>
    <scope>NUCLEOTIDE SEQUENCE</scope>
    <source>
        <strain evidence="14">LTLLF</strain>
        <tissue evidence="14">Muscle</tissue>
    </source>
</reference>
<keyword evidence="7" id="KW-0968">Cytoplasmic vesicle</keyword>
<dbReference type="PROSITE" id="PS51910">
    <property type="entry name" value="GH18_2"/>
    <property type="match status" value="1"/>
</dbReference>
<keyword evidence="4" id="KW-1015">Disulfide bond</keyword>
<comment type="caution">
    <text evidence="14">The sequence shown here is derived from an EMBL/GenBank/DDBJ whole genome shotgun (WGS) entry which is preliminary data.</text>
</comment>
<dbReference type="InterPro" id="IPR011583">
    <property type="entry name" value="Chitinase_II/V-like_cat"/>
</dbReference>
<dbReference type="AlphaFoldDB" id="A0A8J6KU42"/>
<dbReference type="Gene3D" id="3.10.50.10">
    <property type="match status" value="1"/>
</dbReference>
<dbReference type="InterPro" id="IPR008519">
    <property type="entry name" value="Tandem-repeating_mucin"/>
</dbReference>
<keyword evidence="6" id="KW-0278">Fertilization</keyword>
<dbReference type="GO" id="GO:0030133">
    <property type="term" value="C:transport vesicle"/>
    <property type="evidence" value="ECO:0007669"/>
    <property type="project" value="UniProtKB-SubCell"/>
</dbReference>
<feature type="domain" description="GH18" evidence="13">
    <location>
        <begin position="12"/>
        <end position="325"/>
    </location>
</feature>
<evidence type="ECO:0000256" key="5">
    <source>
        <dbReference type="ARBA" id="ARBA00023180"/>
    </source>
</evidence>
<gene>
    <name evidence="14" type="ORF">LTLLF_155705</name>
</gene>
<evidence type="ECO:0000256" key="10">
    <source>
        <dbReference type="ARBA" id="ARBA00042898"/>
    </source>
</evidence>
<evidence type="ECO:0000256" key="4">
    <source>
        <dbReference type="ARBA" id="ARBA00023157"/>
    </source>
</evidence>
<dbReference type="Gene3D" id="3.20.20.80">
    <property type="entry name" value="Glycosidases"/>
    <property type="match status" value="2"/>
</dbReference>
<dbReference type="GO" id="GO:0008061">
    <property type="term" value="F:chitin binding"/>
    <property type="evidence" value="ECO:0007669"/>
    <property type="project" value="InterPro"/>
</dbReference>
<dbReference type="PANTHER" id="PTHR11177">
    <property type="entry name" value="CHITINASE"/>
    <property type="match status" value="1"/>
</dbReference>
<feature type="region of interest" description="Disordered" evidence="12">
    <location>
        <begin position="685"/>
        <end position="705"/>
    </location>
</feature>
<dbReference type="GO" id="GO:0006032">
    <property type="term" value="P:chitin catabolic process"/>
    <property type="evidence" value="ECO:0007669"/>
    <property type="project" value="TreeGrafter"/>
</dbReference>
<dbReference type="Pfam" id="PF05647">
    <property type="entry name" value="Epiglycanin_TR"/>
    <property type="match status" value="2"/>
</dbReference>
<evidence type="ECO:0000256" key="12">
    <source>
        <dbReference type="SAM" id="MobiDB-lite"/>
    </source>
</evidence>
<evidence type="ECO:0000256" key="2">
    <source>
        <dbReference type="ARBA" id="ARBA00009336"/>
    </source>
</evidence>
<evidence type="ECO:0000256" key="11">
    <source>
        <dbReference type="ARBA" id="ARBA00043205"/>
    </source>
</evidence>
<dbReference type="InterPro" id="IPR029070">
    <property type="entry name" value="Chitinase_insertion_sf"/>
</dbReference>
<name>A0A8J6KU42_MICOH</name>
<proteinExistence type="inferred from homology"/>
<keyword evidence="5" id="KW-0325">Glycoprotein</keyword>
<feature type="compositionally biased region" description="Polar residues" evidence="12">
    <location>
        <begin position="689"/>
        <end position="699"/>
    </location>
</feature>
<dbReference type="PANTHER" id="PTHR11177:SF385">
    <property type="entry name" value="OVIDUCT-SPECIFIC GLYCOPROTEIN"/>
    <property type="match status" value="1"/>
</dbReference>
<dbReference type="InterPro" id="IPR017853">
    <property type="entry name" value="GH"/>
</dbReference>
<keyword evidence="3" id="KW-0732">Signal</keyword>
<dbReference type="GO" id="GO:0004568">
    <property type="term" value="F:chitinase activity"/>
    <property type="evidence" value="ECO:0007669"/>
    <property type="project" value="TreeGrafter"/>
</dbReference>
<evidence type="ECO:0000256" key="8">
    <source>
        <dbReference type="ARBA" id="ARBA00039807"/>
    </source>
</evidence>